<feature type="region of interest" description="Disordered" evidence="19">
    <location>
        <begin position="452"/>
        <end position="475"/>
    </location>
</feature>
<accession>A0AAQ4FP24</accession>
<dbReference type="GO" id="GO:0006811">
    <property type="term" value="P:monoatomic ion transport"/>
    <property type="evidence" value="ECO:0007669"/>
    <property type="project" value="UniProtKB-KW"/>
</dbReference>
<keyword evidence="5" id="KW-0140">cGMP</keyword>
<evidence type="ECO:0000259" key="25">
    <source>
        <dbReference type="PROSITE" id="PS51846"/>
    </source>
</evidence>
<dbReference type="PROSITE" id="PS50042">
    <property type="entry name" value="CNMP_BINDING_3"/>
    <property type="match status" value="1"/>
</dbReference>
<feature type="coiled-coil region" evidence="18">
    <location>
        <begin position="134"/>
        <end position="180"/>
    </location>
</feature>
<dbReference type="Pfam" id="PF25562">
    <property type="entry name" value="CNBH_CNNM2_C"/>
    <property type="match status" value="1"/>
</dbReference>
<dbReference type="PROSITE" id="PS00108">
    <property type="entry name" value="PROTEIN_KINASE_ST"/>
    <property type="match status" value="1"/>
</dbReference>
<evidence type="ECO:0000256" key="18">
    <source>
        <dbReference type="SAM" id="Coils"/>
    </source>
</evidence>
<dbReference type="InterPro" id="IPR006575">
    <property type="entry name" value="RWD_dom"/>
</dbReference>
<keyword evidence="12" id="KW-0406">Ion transport</keyword>
<sequence length="1783" mass="199552">MEEEDLKERQENEMKVLQSMFPNDVKDLRKQDKWKTWRPPELLLTLRPQQSMTPFQAHVQVDLHVRCSSQYPNDVPYVDVCNQKGLSKQALVELRNELLELTKRLVGEVMVLELAQHVQWFLRQHNTPERGSFYDEMLKNREKQEAEKAREQQQQLNQQRLEEEKQRQAFELEIMRHQQEMKVEARRRRTDSKIAEGKERNCCARKPELLNFSSKTGERAIQKCSCLGHSERGHSTFGGFDSATGELVCIVQWTLKTAYHVATVEQELQTLMKLKHTNLVHYLGSLYVPEKRAFYILQEFVKGCPLSSFIAQGIPLDVALLRNYTTGILQALQFLHSNSVVHKDLRESSIFVDCSGVVKVADFSIPKKIVDLCLPPSYDSGPTSKSKKKNDILQLGKVLLSLLRGEHAASTDIPSNLSLDARDFLERCLAAQEQDRWSCEQLLSHPFLVERGPSLEDEPLDDEGPDESGTCPLSSAGHSRLQGEFEVLRWLGRGGFGDVFKVRNKLDRCVYAIKRIQLNPSSKVLNRKILREVKLLSRLNHENVVRYYNSWIEVTTQEQVPETLASSGVSTESPKGTSLGWSLPDVNADDSSSSDNMFGCAFGESSSSDNVVFEGSGKEESEVSEEPAAVAQARQFMFIQMEFCEKSTLRTVIDSGLHREPSRMWRLFREVIEGLAHIHQQGMIHRDLKPVNIFLDSGDHVKIGDFGLATTALLSRVETSEAPEHIDQPTSGSLTGRVGTTLYTAPELFVSTGGRVVYSQKVDIYSLGIILFEMCWPALSTAMERVKLLANLRLPSITLPTEACDLLSSQQVSLIRWLLQHDPSQRPSAAELLASPQLPPPHLQEAQVTEVLNHTVSNPQSKAYKHLVNALFQQEPTVVQDYAYDVDMRKGNPLPQSALLFRHVKMSLERVLVRHGGMPVVIPTMLPKCPGSEDDDNKPLANREDFVTVDKIEAVCTEWYPDSARVPRVFPNSRVAVRLRGTGLLPNRTKIAFTSESLENGQECHSQLFVARQLRVRADSNGDVVVQGVIPAATSQDLLYLCTRNRGRWRHQGRAVRLMYATTPTRHAGPLRMRRNLGPGRRSTDRNVTGPKRNQSKSSLDGGETAQVLGLRAFGERVATLDSGMTQVPAGTAVELQLFGNGFTNQSSFAFTHEAAPRGSACDEVPTVAVAHATKVGGGKASVLVSLPGASIRYYVCIKAPFSEDVKWVHQGDEPWVTLVTQGRLMPVWVQAIILAALLLLSGLFSGLNLGLMALDKTELRVIESCGTPSERKWAKVIAPLRNHGNYLLCSLLLGNVLVNSTLTILLDDLTSGVVAVVGSTISIVIFGEIIPQAICSRHGLQIGARTLFITKVFMALTLPLSWPISKILDWVLGEEIGHVYDREKLIEYIRLTKDYNMLETEEVDIISGALELKKKTANEAMTRMDDVFMLPVTAVLDFETVSQIIGQGYTRIPVFEGDRNNVVGLLNIKDLAFVDPEDEIPLRTLCEFYNHPLTFVFEDETLVNLLNEFKKGQSHMAFVRRVNTEGDGDPFYELLGLVTLEDVIEEILQSEIIDETDVLMDNRRKLKRKEAQVRQDFSDFAKLGYGRQGKHIIAPQLALATFQYLATSVEPFKKNLISESVLRRLMLQNIFISIKMHSRDDPVIYVAGQPADYFVLVLEGRVSVTVGREKLLFETGPFSTFGIPAIYRYTAETSEGAAAQNLAAGEPSSWPVPEEPFVPDYSVQAVADTVYMRVHRSVYLAALKASRLDRPATRTDLEVDHMLLSSAPEQPGDRSPLLGDSS</sequence>
<dbReference type="SMART" id="SM00591">
    <property type="entry name" value="RWD"/>
    <property type="match status" value="1"/>
</dbReference>
<feature type="compositionally biased region" description="Acidic residues" evidence="19">
    <location>
        <begin position="455"/>
        <end position="466"/>
    </location>
</feature>
<dbReference type="InterPro" id="IPR045095">
    <property type="entry name" value="ACDP"/>
</dbReference>
<feature type="domain" description="Protein kinase" evidence="21">
    <location>
        <begin position="221"/>
        <end position="448"/>
    </location>
</feature>
<keyword evidence="13 15" id="KW-0129">CBS domain</keyword>
<keyword evidence="11" id="KW-0142">cGMP-binding</keyword>
<dbReference type="InterPro" id="IPR000595">
    <property type="entry name" value="cNMP-bd_dom"/>
</dbReference>
<dbReference type="InterPro" id="IPR000719">
    <property type="entry name" value="Prot_kinase_dom"/>
</dbReference>
<dbReference type="InterPro" id="IPR014710">
    <property type="entry name" value="RmlC-like_jellyroll"/>
</dbReference>
<dbReference type="SUPFAM" id="SSF51206">
    <property type="entry name" value="cAMP-binding domain-like"/>
    <property type="match status" value="1"/>
</dbReference>
<keyword evidence="4" id="KW-1003">Cell membrane</keyword>
<evidence type="ECO:0000256" key="2">
    <source>
        <dbReference type="ARBA" id="ARBA00010484"/>
    </source>
</evidence>
<feature type="transmembrane region" description="Helical" evidence="20">
    <location>
        <begin position="1286"/>
        <end position="1307"/>
    </location>
</feature>
<evidence type="ECO:0000256" key="12">
    <source>
        <dbReference type="ARBA" id="ARBA00023065"/>
    </source>
</evidence>
<dbReference type="InterPro" id="IPR018490">
    <property type="entry name" value="cNMP-bd_dom_sf"/>
</dbReference>
<dbReference type="InterPro" id="IPR008271">
    <property type="entry name" value="Ser/Thr_kinase_AS"/>
</dbReference>
<evidence type="ECO:0000256" key="13">
    <source>
        <dbReference type="ARBA" id="ARBA00023122"/>
    </source>
</evidence>
<dbReference type="CDD" id="cd23823">
    <property type="entry name" value="RWD_GCN2"/>
    <property type="match status" value="1"/>
</dbReference>
<evidence type="ECO:0000256" key="17">
    <source>
        <dbReference type="PROSITE-ProRule" id="PRU10141"/>
    </source>
</evidence>
<feature type="transmembrane region" description="Helical" evidence="20">
    <location>
        <begin position="1228"/>
        <end position="1252"/>
    </location>
</feature>
<name>A0AAQ4FP24_AMBAM</name>
<evidence type="ECO:0000256" key="15">
    <source>
        <dbReference type="PROSITE-ProRule" id="PRU00703"/>
    </source>
</evidence>
<evidence type="ECO:0000256" key="3">
    <source>
        <dbReference type="ARBA" id="ARBA00022448"/>
    </source>
</evidence>
<feature type="region of interest" description="Disordered" evidence="19">
    <location>
        <begin position="1764"/>
        <end position="1783"/>
    </location>
</feature>
<feature type="domain" description="CBS" evidence="24">
    <location>
        <begin position="1490"/>
        <end position="1556"/>
    </location>
</feature>
<dbReference type="PANTHER" id="PTHR12064:SF94">
    <property type="entry name" value="UNEXTENDED PROTEIN"/>
    <property type="match status" value="1"/>
</dbReference>
<dbReference type="Gene3D" id="1.10.510.10">
    <property type="entry name" value="Transferase(Phosphotransferase) domain 1"/>
    <property type="match status" value="2"/>
</dbReference>
<dbReference type="SUPFAM" id="SSF54495">
    <property type="entry name" value="UBC-like"/>
    <property type="match status" value="1"/>
</dbReference>
<evidence type="ECO:0000256" key="1">
    <source>
        <dbReference type="ARBA" id="ARBA00004651"/>
    </source>
</evidence>
<keyword evidence="3" id="KW-0813">Transport</keyword>
<feature type="domain" description="CNNM transmembrane" evidence="25">
    <location>
        <begin position="1224"/>
        <end position="1403"/>
    </location>
</feature>
<comment type="similarity">
    <text evidence="2">Belongs to the ACDP family.</text>
</comment>
<dbReference type="PROSITE" id="PS51846">
    <property type="entry name" value="CNNM"/>
    <property type="match status" value="1"/>
</dbReference>
<dbReference type="GO" id="GO:0030553">
    <property type="term" value="F:cGMP binding"/>
    <property type="evidence" value="ECO:0007669"/>
    <property type="project" value="UniProtKB-KW"/>
</dbReference>
<feature type="transmembrane region" description="Helical" evidence="20">
    <location>
        <begin position="1313"/>
        <end position="1331"/>
    </location>
</feature>
<organism evidence="26 27">
    <name type="scientific">Amblyomma americanum</name>
    <name type="common">Lone star tick</name>
    <dbReference type="NCBI Taxonomy" id="6943"/>
    <lineage>
        <taxon>Eukaryota</taxon>
        <taxon>Metazoa</taxon>
        <taxon>Ecdysozoa</taxon>
        <taxon>Arthropoda</taxon>
        <taxon>Chelicerata</taxon>
        <taxon>Arachnida</taxon>
        <taxon>Acari</taxon>
        <taxon>Parasitiformes</taxon>
        <taxon>Ixodida</taxon>
        <taxon>Ixodoidea</taxon>
        <taxon>Ixodidae</taxon>
        <taxon>Amblyomminae</taxon>
        <taxon>Amblyomma</taxon>
    </lineage>
</organism>
<dbReference type="InterPro" id="IPR044751">
    <property type="entry name" value="Ion_transp-like_CBS"/>
</dbReference>
<keyword evidence="7" id="KW-0677">Repeat</keyword>
<dbReference type="Pfam" id="PF01595">
    <property type="entry name" value="CNNM"/>
    <property type="match status" value="1"/>
</dbReference>
<gene>
    <name evidence="26" type="ORF">V5799_021116</name>
</gene>
<dbReference type="PROSITE" id="PS50908">
    <property type="entry name" value="RWD"/>
    <property type="match status" value="1"/>
</dbReference>
<dbReference type="Gene3D" id="2.60.120.10">
    <property type="entry name" value="Jelly Rolls"/>
    <property type="match status" value="1"/>
</dbReference>
<evidence type="ECO:0000256" key="10">
    <source>
        <dbReference type="ARBA" id="ARBA00022989"/>
    </source>
</evidence>
<feature type="domain" description="Protein kinase" evidence="21">
    <location>
        <begin position="485"/>
        <end position="838"/>
    </location>
</feature>
<dbReference type="Gene3D" id="3.10.580.10">
    <property type="entry name" value="CBS-domain"/>
    <property type="match status" value="1"/>
</dbReference>
<keyword evidence="10 16" id="KW-1133">Transmembrane helix</keyword>
<keyword evidence="9 17" id="KW-0067">ATP-binding</keyword>
<keyword evidence="18" id="KW-0175">Coiled coil</keyword>
<dbReference type="PROSITE" id="PS00107">
    <property type="entry name" value="PROTEIN_KINASE_ATP"/>
    <property type="match status" value="1"/>
</dbReference>
<dbReference type="PANTHER" id="PTHR12064">
    <property type="entry name" value="METAL TRANSPORTER CNNM"/>
    <property type="match status" value="1"/>
</dbReference>
<evidence type="ECO:0000256" key="20">
    <source>
        <dbReference type="SAM" id="Phobius"/>
    </source>
</evidence>
<evidence type="ECO:0000259" key="21">
    <source>
        <dbReference type="PROSITE" id="PS50011"/>
    </source>
</evidence>
<dbReference type="FunFam" id="3.30.200.20:FF:000856">
    <property type="entry name" value="Kinase, putative"/>
    <property type="match status" value="1"/>
</dbReference>
<dbReference type="SUPFAM" id="SSF56112">
    <property type="entry name" value="Protein kinase-like (PK-like)"/>
    <property type="match status" value="2"/>
</dbReference>
<dbReference type="FunFam" id="3.10.110.10:FF:000057">
    <property type="entry name" value="eukaryotic translation initiation factor 2-alpha kinase 4"/>
    <property type="match status" value="1"/>
</dbReference>
<evidence type="ECO:0008006" key="28">
    <source>
        <dbReference type="Google" id="ProtNLM"/>
    </source>
</evidence>
<keyword evidence="27" id="KW-1185">Reference proteome</keyword>
<evidence type="ECO:0000313" key="26">
    <source>
        <dbReference type="EMBL" id="KAK8789107.1"/>
    </source>
</evidence>
<dbReference type="InterPro" id="IPR046342">
    <property type="entry name" value="CBS_dom_sf"/>
</dbReference>
<evidence type="ECO:0000259" key="23">
    <source>
        <dbReference type="PROSITE" id="PS50908"/>
    </source>
</evidence>
<dbReference type="GO" id="GO:0022857">
    <property type="term" value="F:transmembrane transporter activity"/>
    <property type="evidence" value="ECO:0007669"/>
    <property type="project" value="TreeGrafter"/>
</dbReference>
<evidence type="ECO:0000256" key="5">
    <source>
        <dbReference type="ARBA" id="ARBA00022535"/>
    </source>
</evidence>
<dbReference type="InterPro" id="IPR016135">
    <property type="entry name" value="UBQ-conjugating_enzyme/RWD"/>
</dbReference>
<dbReference type="GO" id="GO:0005886">
    <property type="term" value="C:plasma membrane"/>
    <property type="evidence" value="ECO:0007669"/>
    <property type="project" value="UniProtKB-SubCell"/>
</dbReference>
<evidence type="ECO:0000256" key="8">
    <source>
        <dbReference type="ARBA" id="ARBA00022741"/>
    </source>
</evidence>
<evidence type="ECO:0000256" key="4">
    <source>
        <dbReference type="ARBA" id="ARBA00022475"/>
    </source>
</evidence>
<dbReference type="Proteomes" id="UP001321473">
    <property type="component" value="Unassembled WGS sequence"/>
</dbReference>
<dbReference type="EMBL" id="JARKHS020000135">
    <property type="protein sequence ID" value="KAK8789107.1"/>
    <property type="molecule type" value="Genomic_DNA"/>
</dbReference>
<dbReference type="Pfam" id="PF00069">
    <property type="entry name" value="Pkinase"/>
    <property type="match status" value="3"/>
</dbReference>
<dbReference type="FunFam" id="3.10.580.10:FF:000001">
    <property type="entry name" value="Putative metal transporter CNNM3 isoform 2"/>
    <property type="match status" value="1"/>
</dbReference>
<evidence type="ECO:0000256" key="7">
    <source>
        <dbReference type="ARBA" id="ARBA00022737"/>
    </source>
</evidence>
<dbReference type="GO" id="GO:0004672">
    <property type="term" value="F:protein kinase activity"/>
    <property type="evidence" value="ECO:0007669"/>
    <property type="project" value="InterPro"/>
</dbReference>
<feature type="binding site" evidence="17">
    <location>
        <position position="514"/>
    </location>
    <ligand>
        <name>ATP</name>
        <dbReference type="ChEBI" id="CHEBI:30616"/>
    </ligand>
</feature>
<dbReference type="GO" id="GO:0005524">
    <property type="term" value="F:ATP binding"/>
    <property type="evidence" value="ECO:0007669"/>
    <property type="project" value="UniProtKB-UniRule"/>
</dbReference>
<comment type="caution">
    <text evidence="26">The sequence shown here is derived from an EMBL/GenBank/DDBJ whole genome shotgun (WGS) entry which is preliminary data.</text>
</comment>
<keyword evidence="8 17" id="KW-0547">Nucleotide-binding</keyword>
<dbReference type="SUPFAM" id="SSF54631">
    <property type="entry name" value="CBS-domain pair"/>
    <property type="match status" value="1"/>
</dbReference>
<reference evidence="26 27" key="1">
    <citation type="journal article" date="2023" name="Arcadia Sci">
        <title>De novo assembly of a long-read Amblyomma americanum tick genome.</title>
        <authorList>
            <person name="Chou S."/>
            <person name="Poskanzer K.E."/>
            <person name="Rollins M."/>
            <person name="Thuy-Boun P.S."/>
        </authorList>
    </citation>
    <scope>NUCLEOTIDE SEQUENCE [LARGE SCALE GENOMIC DNA]</scope>
    <source>
        <strain evidence="26">F_SG_1</strain>
        <tissue evidence="26">Salivary glands</tissue>
    </source>
</reference>
<dbReference type="CDD" id="cd04590">
    <property type="entry name" value="CBS_pair_CorC_HlyC_assoc"/>
    <property type="match status" value="1"/>
</dbReference>
<dbReference type="CDD" id="cd14046">
    <property type="entry name" value="STKc_EIF2AK4_GCN2_rpt2"/>
    <property type="match status" value="1"/>
</dbReference>
<evidence type="ECO:0000256" key="16">
    <source>
        <dbReference type="PROSITE-ProRule" id="PRU01193"/>
    </source>
</evidence>
<keyword evidence="14 16" id="KW-0472">Membrane</keyword>
<dbReference type="InterPro" id="IPR011009">
    <property type="entry name" value="Kinase-like_dom_sf"/>
</dbReference>
<dbReference type="PROSITE" id="PS50011">
    <property type="entry name" value="PROTEIN_KINASE_DOM"/>
    <property type="match status" value="2"/>
</dbReference>
<evidence type="ECO:0000259" key="24">
    <source>
        <dbReference type="PROSITE" id="PS51371"/>
    </source>
</evidence>
<proteinExistence type="inferred from homology"/>
<dbReference type="InterPro" id="IPR002550">
    <property type="entry name" value="CNNM"/>
</dbReference>
<feature type="region of interest" description="Disordered" evidence="19">
    <location>
        <begin position="1068"/>
        <end position="1103"/>
    </location>
</feature>
<evidence type="ECO:0000313" key="27">
    <source>
        <dbReference type="Proteomes" id="UP001321473"/>
    </source>
</evidence>
<dbReference type="SMART" id="SM00220">
    <property type="entry name" value="S_TKc"/>
    <property type="match status" value="2"/>
</dbReference>
<dbReference type="InterPro" id="IPR000644">
    <property type="entry name" value="CBS_dom"/>
</dbReference>
<dbReference type="Gene3D" id="3.30.200.20">
    <property type="entry name" value="Phosphorylase Kinase, domain 1"/>
    <property type="match status" value="1"/>
</dbReference>
<evidence type="ECO:0000256" key="9">
    <source>
        <dbReference type="ARBA" id="ARBA00022840"/>
    </source>
</evidence>
<comment type="subcellular location">
    <subcellularLocation>
        <location evidence="1">Cell membrane</location>
        <topology evidence="1">Multi-pass membrane protein</topology>
    </subcellularLocation>
</comment>
<dbReference type="Gene3D" id="3.10.110.10">
    <property type="entry name" value="Ubiquitin Conjugating Enzyme"/>
    <property type="match status" value="1"/>
</dbReference>
<protein>
    <recommendedName>
        <fullName evidence="28">Eukaryotic translation initiation factor 2-alpha kinase 4</fullName>
    </recommendedName>
</protein>
<evidence type="ECO:0000259" key="22">
    <source>
        <dbReference type="PROSITE" id="PS50042"/>
    </source>
</evidence>
<feature type="domain" description="RWD" evidence="23">
    <location>
        <begin position="12"/>
        <end position="125"/>
    </location>
</feature>
<feature type="domain" description="Cyclic nucleotide-binding" evidence="22">
    <location>
        <begin position="1645"/>
        <end position="1718"/>
    </location>
</feature>
<dbReference type="PROSITE" id="PS51371">
    <property type="entry name" value="CBS"/>
    <property type="match status" value="2"/>
</dbReference>
<feature type="domain" description="CBS" evidence="24">
    <location>
        <begin position="1422"/>
        <end position="1483"/>
    </location>
</feature>
<evidence type="ECO:0000256" key="19">
    <source>
        <dbReference type="SAM" id="MobiDB-lite"/>
    </source>
</evidence>
<evidence type="ECO:0000256" key="14">
    <source>
        <dbReference type="ARBA" id="ARBA00023136"/>
    </source>
</evidence>
<keyword evidence="6 16" id="KW-0812">Transmembrane</keyword>
<dbReference type="InterPro" id="IPR017441">
    <property type="entry name" value="Protein_kinase_ATP_BS"/>
</dbReference>
<feature type="transmembrane region" description="Helical" evidence="20">
    <location>
        <begin position="1343"/>
        <end position="1363"/>
    </location>
</feature>
<evidence type="ECO:0000256" key="11">
    <source>
        <dbReference type="ARBA" id="ARBA00022992"/>
    </source>
</evidence>
<evidence type="ECO:0000256" key="6">
    <source>
        <dbReference type="ARBA" id="ARBA00022692"/>
    </source>
</evidence>
<dbReference type="Pfam" id="PF05773">
    <property type="entry name" value="RWD"/>
    <property type="match status" value="1"/>
</dbReference>
<dbReference type="GO" id="GO:0010960">
    <property type="term" value="P:magnesium ion homeostasis"/>
    <property type="evidence" value="ECO:0007669"/>
    <property type="project" value="InterPro"/>
</dbReference>